<dbReference type="AlphaFoldDB" id="A0A2K0SV01"/>
<evidence type="ECO:0000313" key="3">
    <source>
        <dbReference type="Proteomes" id="UP000236546"/>
    </source>
</evidence>
<dbReference type="Proteomes" id="UP000236546">
    <property type="component" value="Unassembled WGS sequence"/>
</dbReference>
<name>A0A2K0SV01_9HYPO</name>
<organism evidence="2 3">
    <name type="scientific">Trichoderma gamsii</name>
    <dbReference type="NCBI Taxonomy" id="398673"/>
    <lineage>
        <taxon>Eukaryota</taxon>
        <taxon>Fungi</taxon>
        <taxon>Dikarya</taxon>
        <taxon>Ascomycota</taxon>
        <taxon>Pezizomycotina</taxon>
        <taxon>Sordariomycetes</taxon>
        <taxon>Hypocreomycetidae</taxon>
        <taxon>Hypocreales</taxon>
        <taxon>Hypocreaceae</taxon>
        <taxon>Trichoderma</taxon>
    </lineage>
</organism>
<protein>
    <submittedName>
        <fullName evidence="2">Uncharacterized protein</fullName>
    </submittedName>
</protein>
<comment type="caution">
    <text evidence="2">The sequence shown here is derived from an EMBL/GenBank/DDBJ whole genome shotgun (WGS) entry which is preliminary data.</text>
</comment>
<proteinExistence type="predicted"/>
<evidence type="ECO:0000313" key="2">
    <source>
        <dbReference type="EMBL" id="PNP37096.1"/>
    </source>
</evidence>
<reference evidence="2 3" key="1">
    <citation type="submission" date="2017-02" db="EMBL/GenBank/DDBJ databases">
        <title>Genomes of Trichoderma spp. with biocontrol activity.</title>
        <authorList>
            <person name="Gardiner D."/>
            <person name="Kazan K."/>
            <person name="Vos C."/>
            <person name="Harvey P."/>
        </authorList>
    </citation>
    <scope>NUCLEOTIDE SEQUENCE [LARGE SCALE GENOMIC DNA]</scope>
    <source>
        <strain evidence="2 3">A5MH</strain>
    </source>
</reference>
<accession>A0A2K0SV01</accession>
<feature type="region of interest" description="Disordered" evidence="1">
    <location>
        <begin position="28"/>
        <end position="67"/>
    </location>
</feature>
<gene>
    <name evidence="2" type="ORF">TGAMA5MH_11008</name>
</gene>
<sequence length="67" mass="7445">MISKSRKRAATSYGTVKNENLADCPFTVNVVSEPPEPKRSERVGPMPKKRKHGKSENTNQNATVIFS</sequence>
<evidence type="ECO:0000256" key="1">
    <source>
        <dbReference type="SAM" id="MobiDB-lite"/>
    </source>
</evidence>
<feature type="compositionally biased region" description="Polar residues" evidence="1">
    <location>
        <begin position="56"/>
        <end position="67"/>
    </location>
</feature>
<dbReference type="EMBL" id="MTYH01000198">
    <property type="protein sequence ID" value="PNP37096.1"/>
    <property type="molecule type" value="Genomic_DNA"/>
</dbReference>